<proteinExistence type="inferred from homology"/>
<feature type="region of interest" description="Disordered" evidence="4">
    <location>
        <begin position="1"/>
        <end position="25"/>
    </location>
</feature>
<dbReference type="OrthoDB" id="9787298at2"/>
<organism evidence="5 6">
    <name type="scientific">Acidiferrobacter thiooxydans</name>
    <dbReference type="NCBI Taxonomy" id="163359"/>
    <lineage>
        <taxon>Bacteria</taxon>
        <taxon>Pseudomonadati</taxon>
        <taxon>Pseudomonadota</taxon>
        <taxon>Gammaproteobacteria</taxon>
        <taxon>Acidiferrobacterales</taxon>
        <taxon>Acidiferrobacteraceae</taxon>
        <taxon>Acidiferrobacter</taxon>
    </lineage>
</organism>
<evidence type="ECO:0000256" key="1">
    <source>
        <dbReference type="ARBA" id="ARBA00006484"/>
    </source>
</evidence>
<gene>
    <name evidence="5" type="ORF">C4900_09935</name>
</gene>
<dbReference type="PANTHER" id="PTHR43669">
    <property type="entry name" value="5-KETO-D-GLUCONATE 5-REDUCTASE"/>
    <property type="match status" value="1"/>
</dbReference>
<accession>A0A368HFC0</accession>
<dbReference type="RefSeq" id="WP_083995700.1">
    <property type="nucleotide sequence ID" value="NZ_CP080624.1"/>
</dbReference>
<evidence type="ECO:0000256" key="2">
    <source>
        <dbReference type="ARBA" id="ARBA00023002"/>
    </source>
</evidence>
<dbReference type="InterPro" id="IPR002347">
    <property type="entry name" value="SDR_fam"/>
</dbReference>
<dbReference type="Proteomes" id="UP000253250">
    <property type="component" value="Unassembled WGS sequence"/>
</dbReference>
<dbReference type="CDD" id="cd05233">
    <property type="entry name" value="SDR_c"/>
    <property type="match status" value="1"/>
</dbReference>
<dbReference type="PRINTS" id="PR00081">
    <property type="entry name" value="GDHRDH"/>
</dbReference>
<protein>
    <submittedName>
        <fullName evidence="5">SDR family NAD(P)-dependent oxidoreductase</fullName>
    </submittedName>
</protein>
<evidence type="ECO:0000256" key="4">
    <source>
        <dbReference type="SAM" id="MobiDB-lite"/>
    </source>
</evidence>
<dbReference type="FunFam" id="3.40.50.720:FF:000084">
    <property type="entry name" value="Short-chain dehydrogenase reductase"/>
    <property type="match status" value="1"/>
</dbReference>
<keyword evidence="2" id="KW-0560">Oxidoreductase</keyword>
<dbReference type="InterPro" id="IPR036291">
    <property type="entry name" value="NAD(P)-bd_dom_sf"/>
</dbReference>
<dbReference type="Gene3D" id="3.40.50.720">
    <property type="entry name" value="NAD(P)-binding Rossmann-like Domain"/>
    <property type="match status" value="1"/>
</dbReference>
<reference evidence="5 6" key="1">
    <citation type="submission" date="2018-02" db="EMBL/GenBank/DDBJ databases">
        <title>Insights into the biology of acidophilic members of the Acidiferrobacteraceae family derived from comparative genomic analyses.</title>
        <authorList>
            <person name="Issotta F."/>
            <person name="Thyssen C."/>
            <person name="Mena C."/>
            <person name="Moya A."/>
            <person name="Bellenberg S."/>
            <person name="Sproer C."/>
            <person name="Covarrubias P.C."/>
            <person name="Sand W."/>
            <person name="Quatrini R."/>
            <person name="Vera M."/>
        </authorList>
    </citation>
    <scope>NUCLEOTIDE SEQUENCE [LARGE SCALE GENOMIC DNA]</scope>
    <source>
        <strain evidence="6">m-1</strain>
    </source>
</reference>
<dbReference type="GO" id="GO:0016491">
    <property type="term" value="F:oxidoreductase activity"/>
    <property type="evidence" value="ECO:0007669"/>
    <property type="project" value="UniProtKB-KW"/>
</dbReference>
<evidence type="ECO:0000256" key="3">
    <source>
        <dbReference type="RuleBase" id="RU000363"/>
    </source>
</evidence>
<name>A0A368HFC0_9GAMM</name>
<dbReference type="SUPFAM" id="SSF51735">
    <property type="entry name" value="NAD(P)-binding Rossmann-fold domains"/>
    <property type="match status" value="1"/>
</dbReference>
<dbReference type="EMBL" id="PSYR01000002">
    <property type="protein sequence ID" value="RCN56171.1"/>
    <property type="molecule type" value="Genomic_DNA"/>
</dbReference>
<comment type="similarity">
    <text evidence="1 3">Belongs to the short-chain dehydrogenases/reductases (SDR) family.</text>
</comment>
<evidence type="ECO:0000313" key="5">
    <source>
        <dbReference type="EMBL" id="RCN56171.1"/>
    </source>
</evidence>
<sequence length="262" mass="27620">MDDSLARTQCGKDKPAARDPTPGPLAGRVALVTGGAQGLGAALCRDLSEAGATVIAGDVREGKAQELAQGLRAQGYSAEGRALDVGDPASVSTAFTDIIAHHGHCDVLVNNAGTDLTVSVEEMPIDEWQRIIGVNLTGPFLAAKAALPHMRRQGGGHIVNIVSTAAKRAWPNASAYHASKWGLLGLSHALHVEARPLNIKVTAVISGGLRTPFLLDRFPDIDQATLQDPANVARTVRFVLSQPAETVIPEIMVLPMRETSWP</sequence>
<dbReference type="PANTHER" id="PTHR43669:SF3">
    <property type="entry name" value="ALCOHOL DEHYDROGENASE, PUTATIVE (AFU_ORTHOLOGUE AFUA_3G03445)-RELATED"/>
    <property type="match status" value="1"/>
</dbReference>
<dbReference type="AlphaFoldDB" id="A0A368HFC0"/>
<keyword evidence="6" id="KW-1185">Reference proteome</keyword>
<dbReference type="Pfam" id="PF00106">
    <property type="entry name" value="adh_short"/>
    <property type="match status" value="1"/>
</dbReference>
<evidence type="ECO:0000313" key="6">
    <source>
        <dbReference type="Proteomes" id="UP000253250"/>
    </source>
</evidence>
<comment type="caution">
    <text evidence="5">The sequence shown here is derived from an EMBL/GenBank/DDBJ whole genome shotgun (WGS) entry which is preliminary data.</text>
</comment>
<dbReference type="PRINTS" id="PR00080">
    <property type="entry name" value="SDRFAMILY"/>
</dbReference>